<protein>
    <submittedName>
        <fullName evidence="1">(rape) hypothetical protein</fullName>
    </submittedName>
</protein>
<dbReference type="EMBL" id="HG994358">
    <property type="protein sequence ID" value="CAF2265781.1"/>
    <property type="molecule type" value="Genomic_DNA"/>
</dbReference>
<accession>A0A817AHH2</accession>
<sequence>MPSKRPLLPKRGSLNTTKLDLRCSNIPRAVADPRLVASVLEIRSGGVFVRWRRVFSRLLSPWSLWSESEVYLRVERGVLLFVFPALGFWCLHAVCSAQGRRHVRLSVGRCLVAPVGSVGGVDGGVSWLGNGHPSAWSASWLAQQIIPFLLAGSEDLVSDLSPSQPVISKLFLDGPYLKDMFIGYANFYQAKDLIFTVVHLFAASDLFRLRWVLCVG</sequence>
<evidence type="ECO:0000313" key="1">
    <source>
        <dbReference type="EMBL" id="CAF2265781.1"/>
    </source>
</evidence>
<reference evidence="1" key="1">
    <citation type="submission" date="2021-01" db="EMBL/GenBank/DDBJ databases">
        <authorList>
            <consortium name="Genoscope - CEA"/>
            <person name="William W."/>
        </authorList>
    </citation>
    <scope>NUCLEOTIDE SEQUENCE</scope>
</reference>
<name>A0A817AHH2_BRANA</name>
<proteinExistence type="predicted"/>
<dbReference type="AlphaFoldDB" id="A0A817AHH2"/>
<organism evidence="1">
    <name type="scientific">Brassica napus</name>
    <name type="common">Rape</name>
    <dbReference type="NCBI Taxonomy" id="3708"/>
    <lineage>
        <taxon>Eukaryota</taxon>
        <taxon>Viridiplantae</taxon>
        <taxon>Streptophyta</taxon>
        <taxon>Embryophyta</taxon>
        <taxon>Tracheophyta</taxon>
        <taxon>Spermatophyta</taxon>
        <taxon>Magnoliopsida</taxon>
        <taxon>eudicotyledons</taxon>
        <taxon>Gunneridae</taxon>
        <taxon>Pentapetalae</taxon>
        <taxon>rosids</taxon>
        <taxon>malvids</taxon>
        <taxon>Brassicales</taxon>
        <taxon>Brassicaceae</taxon>
        <taxon>Brassiceae</taxon>
        <taxon>Brassica</taxon>
    </lineage>
</organism>
<gene>
    <name evidence="1" type="ORF">DARMORV10_A04P03070.1</name>
</gene>
<dbReference type="Proteomes" id="UP001295469">
    <property type="component" value="Chromosome A04"/>
</dbReference>